<proteinExistence type="predicted"/>
<dbReference type="AlphaFoldDB" id="A0A852ZWG2"/>
<sequence length="218" mass="23753">MTDDRMGDMRERRGFRVRAATLEDVPAMARVGVDTFRAAHRGQIPEHLLLDNTYESSAQGWDRTLREIAEAEEPQKYVCVAENTAGGIVGIAMGGPPRDWPLDDANRAAHPTGECYSLYVATNRQRSGIGRALLSDLAGFLVHRGRSRLVIAVLTVNAPARAFYERIGGTLLGERTIDDSGVLLDEVVYNWDNATALARVEPAGAVDGVPMPRLARPG</sequence>
<evidence type="ECO:0000256" key="2">
    <source>
        <dbReference type="ARBA" id="ARBA00023315"/>
    </source>
</evidence>
<dbReference type="Gene3D" id="3.40.630.30">
    <property type="match status" value="1"/>
</dbReference>
<keyword evidence="1" id="KW-0808">Transferase</keyword>
<dbReference type="InterPro" id="IPR000182">
    <property type="entry name" value="GNAT_dom"/>
</dbReference>
<dbReference type="Proteomes" id="UP000579605">
    <property type="component" value="Unassembled WGS sequence"/>
</dbReference>
<organism evidence="4 5">
    <name type="scientific">Actinopolymorpha rutila</name>
    <dbReference type="NCBI Taxonomy" id="446787"/>
    <lineage>
        <taxon>Bacteria</taxon>
        <taxon>Bacillati</taxon>
        <taxon>Actinomycetota</taxon>
        <taxon>Actinomycetes</taxon>
        <taxon>Propionibacteriales</taxon>
        <taxon>Actinopolymorphaceae</taxon>
        <taxon>Actinopolymorpha</taxon>
    </lineage>
</organism>
<keyword evidence="4" id="KW-0687">Ribonucleoprotein</keyword>
<evidence type="ECO:0000313" key="4">
    <source>
        <dbReference type="EMBL" id="NYH93300.1"/>
    </source>
</evidence>
<evidence type="ECO:0000313" key="5">
    <source>
        <dbReference type="Proteomes" id="UP000579605"/>
    </source>
</evidence>
<keyword evidence="5" id="KW-1185">Reference proteome</keyword>
<evidence type="ECO:0000256" key="1">
    <source>
        <dbReference type="ARBA" id="ARBA00022679"/>
    </source>
</evidence>
<feature type="domain" description="N-acetyltransferase" evidence="3">
    <location>
        <begin position="15"/>
        <end position="194"/>
    </location>
</feature>
<keyword evidence="2" id="KW-0012">Acyltransferase</keyword>
<dbReference type="InterPro" id="IPR016181">
    <property type="entry name" value="Acyl_CoA_acyltransferase"/>
</dbReference>
<evidence type="ECO:0000259" key="3">
    <source>
        <dbReference type="PROSITE" id="PS51186"/>
    </source>
</evidence>
<dbReference type="GO" id="GO:0005840">
    <property type="term" value="C:ribosome"/>
    <property type="evidence" value="ECO:0007669"/>
    <property type="project" value="UniProtKB-KW"/>
</dbReference>
<name>A0A852ZWG2_9ACTN</name>
<dbReference type="InterPro" id="IPR050832">
    <property type="entry name" value="Bact_Acetyltransf"/>
</dbReference>
<dbReference type="SUPFAM" id="SSF55729">
    <property type="entry name" value="Acyl-CoA N-acyltransferases (Nat)"/>
    <property type="match status" value="1"/>
</dbReference>
<dbReference type="EMBL" id="JACBZH010000001">
    <property type="protein sequence ID" value="NYH93300.1"/>
    <property type="molecule type" value="Genomic_DNA"/>
</dbReference>
<protein>
    <submittedName>
        <fullName evidence="4">Ribosomal protein S18 acetylase RimI-like enzyme</fullName>
    </submittedName>
</protein>
<dbReference type="Pfam" id="PF00583">
    <property type="entry name" value="Acetyltransf_1"/>
    <property type="match status" value="1"/>
</dbReference>
<dbReference type="GO" id="GO:0016747">
    <property type="term" value="F:acyltransferase activity, transferring groups other than amino-acyl groups"/>
    <property type="evidence" value="ECO:0007669"/>
    <property type="project" value="InterPro"/>
</dbReference>
<dbReference type="PANTHER" id="PTHR43877:SF1">
    <property type="entry name" value="ACETYLTRANSFERASE"/>
    <property type="match status" value="1"/>
</dbReference>
<accession>A0A852ZWG2</accession>
<dbReference type="CDD" id="cd04301">
    <property type="entry name" value="NAT_SF"/>
    <property type="match status" value="1"/>
</dbReference>
<keyword evidence="4" id="KW-0689">Ribosomal protein</keyword>
<gene>
    <name evidence="4" type="ORF">F4554_005938</name>
</gene>
<comment type="caution">
    <text evidence="4">The sequence shown here is derived from an EMBL/GenBank/DDBJ whole genome shotgun (WGS) entry which is preliminary data.</text>
</comment>
<reference evidence="4 5" key="1">
    <citation type="submission" date="2020-07" db="EMBL/GenBank/DDBJ databases">
        <title>Sequencing the genomes of 1000 actinobacteria strains.</title>
        <authorList>
            <person name="Klenk H.-P."/>
        </authorList>
    </citation>
    <scope>NUCLEOTIDE SEQUENCE [LARGE SCALE GENOMIC DNA]</scope>
    <source>
        <strain evidence="4 5">DSM 18448</strain>
    </source>
</reference>
<dbReference type="PROSITE" id="PS51186">
    <property type="entry name" value="GNAT"/>
    <property type="match status" value="1"/>
</dbReference>
<dbReference type="PANTHER" id="PTHR43877">
    <property type="entry name" value="AMINOALKYLPHOSPHONATE N-ACETYLTRANSFERASE-RELATED-RELATED"/>
    <property type="match status" value="1"/>
</dbReference>
<dbReference type="RefSeq" id="WP_179790844.1">
    <property type="nucleotide sequence ID" value="NZ_BAAARR010000045.1"/>
</dbReference>